<comment type="subcellular location">
    <subcellularLocation>
        <location evidence="1">Periplasm</location>
    </subcellularLocation>
</comment>
<keyword evidence="3" id="KW-0732">Signal</keyword>
<evidence type="ECO:0000256" key="2">
    <source>
        <dbReference type="ARBA" id="ARBA00010742"/>
    </source>
</evidence>
<comment type="similarity">
    <text evidence="2">Belongs to the bacterial solute-binding protein SsuA/TauA family.</text>
</comment>
<accession>A0A973A848</accession>
<dbReference type="NCBIfam" id="TIGR02122">
    <property type="entry name" value="TRAP_TAXI"/>
    <property type="match status" value="1"/>
</dbReference>
<dbReference type="GO" id="GO:0042597">
    <property type="term" value="C:periplasmic space"/>
    <property type="evidence" value="ECO:0007669"/>
    <property type="project" value="UniProtKB-SubCell"/>
</dbReference>
<dbReference type="Pfam" id="PF16868">
    <property type="entry name" value="NMT1_3"/>
    <property type="match status" value="1"/>
</dbReference>
<organism evidence="4 5">
    <name type="scientific">SAR86 cluster bacterium</name>
    <dbReference type="NCBI Taxonomy" id="2030880"/>
    <lineage>
        <taxon>Bacteria</taxon>
        <taxon>Pseudomonadati</taxon>
        <taxon>Pseudomonadota</taxon>
        <taxon>Gammaproteobacteria</taxon>
        <taxon>SAR86 cluster</taxon>
    </lineage>
</organism>
<reference evidence="4" key="1">
    <citation type="submission" date="2020-05" db="EMBL/GenBank/DDBJ databases">
        <title>Sulfur intermediates as new biogeochemical hubs in an aquatic model microbial ecosystem.</title>
        <authorList>
            <person name="Vigneron A."/>
        </authorList>
    </citation>
    <scope>NUCLEOTIDE SEQUENCE</scope>
    <source>
        <strain evidence="4">Bin.250</strain>
    </source>
</reference>
<evidence type="ECO:0000256" key="1">
    <source>
        <dbReference type="ARBA" id="ARBA00004418"/>
    </source>
</evidence>
<proteinExistence type="inferred from homology"/>
<dbReference type="PANTHER" id="PTHR30024">
    <property type="entry name" value="ALIPHATIC SULFONATES-BINDING PROTEIN-RELATED"/>
    <property type="match status" value="1"/>
</dbReference>
<sequence>MLMLGLTAAVQAEEVELPRVMAWTAYNLGTTGYNQAVAIGKVLKDQHGVTLRVIPGKNDISRLLPLKSGRVQFSANGVATYLAQEGVFQFADADWGPQPVRVLMMSNGLSNQSVAVSADSGITQWSQLKGKRIPWVRGAPALNLSMEALMACGGVGWDDVIRVDYPGYSAMWNGIVDGQIDAAYATTVSGPTRKLEASPQGIFWPKVPHDDEACWQRLLAKAPYFSKHVATRGTGITVASPHEGATYPYPILISMADQDEALAFNLVKAIDQGYPEFKDADPGAIGWALASQRFDWVVPWHAGAVRYYQSVGVWTQAMNYHNERLIQRQEVLQQAWQEAVSLGTEDEEKFEQAWLMLRTQRLQAAGFDPVWLDQAGRE</sequence>
<gene>
    <name evidence="4" type="ORF">HQ497_08535</name>
</gene>
<name>A0A973A848_9GAMM</name>
<dbReference type="EMBL" id="JABMOJ010000318">
    <property type="protein sequence ID" value="NQV65399.1"/>
    <property type="molecule type" value="Genomic_DNA"/>
</dbReference>
<dbReference type="AlphaFoldDB" id="A0A973A848"/>
<protein>
    <submittedName>
        <fullName evidence="4">TAXI family TRAP transporter solute-binding subunit</fullName>
    </submittedName>
</protein>
<dbReference type="PANTHER" id="PTHR30024:SF47">
    <property type="entry name" value="TAURINE-BINDING PERIPLASMIC PROTEIN"/>
    <property type="match status" value="1"/>
</dbReference>
<evidence type="ECO:0000256" key="3">
    <source>
        <dbReference type="ARBA" id="ARBA00022729"/>
    </source>
</evidence>
<evidence type="ECO:0000313" key="5">
    <source>
        <dbReference type="Proteomes" id="UP000754644"/>
    </source>
</evidence>
<dbReference type="Gene3D" id="3.40.190.10">
    <property type="entry name" value="Periplasmic binding protein-like II"/>
    <property type="match status" value="2"/>
</dbReference>
<dbReference type="GO" id="GO:0042918">
    <property type="term" value="P:alkanesulfonate transmembrane transport"/>
    <property type="evidence" value="ECO:0007669"/>
    <property type="project" value="TreeGrafter"/>
</dbReference>
<dbReference type="InterPro" id="IPR011852">
    <property type="entry name" value="TRAP_TAXI"/>
</dbReference>
<evidence type="ECO:0000313" key="4">
    <source>
        <dbReference type="EMBL" id="NQV65399.1"/>
    </source>
</evidence>
<dbReference type="SUPFAM" id="SSF53850">
    <property type="entry name" value="Periplasmic binding protein-like II"/>
    <property type="match status" value="1"/>
</dbReference>
<dbReference type="Proteomes" id="UP000754644">
    <property type="component" value="Unassembled WGS sequence"/>
</dbReference>
<comment type="caution">
    <text evidence="4">The sequence shown here is derived from an EMBL/GenBank/DDBJ whole genome shotgun (WGS) entry which is preliminary data.</text>
</comment>